<dbReference type="EMBL" id="JAYMYQ010000001">
    <property type="protein sequence ID" value="KAK7359321.1"/>
    <property type="molecule type" value="Genomic_DNA"/>
</dbReference>
<gene>
    <name evidence="2" type="ORF">VNO77_01276</name>
</gene>
<reference evidence="2 3" key="1">
    <citation type="submission" date="2024-01" db="EMBL/GenBank/DDBJ databases">
        <title>The genomes of 5 underutilized Papilionoideae crops provide insights into root nodulation and disease resistanc.</title>
        <authorList>
            <person name="Jiang F."/>
        </authorList>
    </citation>
    <scope>NUCLEOTIDE SEQUENCE [LARGE SCALE GENOMIC DNA]</scope>
    <source>
        <strain evidence="2">LVBAO_FW01</strain>
        <tissue evidence="2">Leaves</tissue>
    </source>
</reference>
<comment type="caution">
    <text evidence="2">The sequence shown here is derived from an EMBL/GenBank/DDBJ whole genome shotgun (WGS) entry which is preliminary data.</text>
</comment>
<organism evidence="2 3">
    <name type="scientific">Canavalia gladiata</name>
    <name type="common">Sword bean</name>
    <name type="synonym">Dolichos gladiatus</name>
    <dbReference type="NCBI Taxonomy" id="3824"/>
    <lineage>
        <taxon>Eukaryota</taxon>
        <taxon>Viridiplantae</taxon>
        <taxon>Streptophyta</taxon>
        <taxon>Embryophyta</taxon>
        <taxon>Tracheophyta</taxon>
        <taxon>Spermatophyta</taxon>
        <taxon>Magnoliopsida</taxon>
        <taxon>eudicotyledons</taxon>
        <taxon>Gunneridae</taxon>
        <taxon>Pentapetalae</taxon>
        <taxon>rosids</taxon>
        <taxon>fabids</taxon>
        <taxon>Fabales</taxon>
        <taxon>Fabaceae</taxon>
        <taxon>Papilionoideae</taxon>
        <taxon>50 kb inversion clade</taxon>
        <taxon>NPAAA clade</taxon>
        <taxon>indigoferoid/millettioid clade</taxon>
        <taxon>Phaseoleae</taxon>
        <taxon>Canavalia</taxon>
    </lineage>
</organism>
<name>A0AAN9MST2_CANGL</name>
<sequence length="77" mass="8620">MGLVGGNVIEKRREEVSTSKAKQHYRVEQNTERHTEMDGECLFLLKRGTFNINVGGSKAIVADRLVAHAITICSYNQ</sequence>
<proteinExistence type="predicted"/>
<evidence type="ECO:0000256" key="1">
    <source>
        <dbReference type="SAM" id="MobiDB-lite"/>
    </source>
</evidence>
<evidence type="ECO:0000313" key="3">
    <source>
        <dbReference type="Proteomes" id="UP001367508"/>
    </source>
</evidence>
<feature type="region of interest" description="Disordered" evidence="1">
    <location>
        <begin position="13"/>
        <end position="32"/>
    </location>
</feature>
<protein>
    <submittedName>
        <fullName evidence="2">Uncharacterized protein</fullName>
    </submittedName>
</protein>
<evidence type="ECO:0000313" key="2">
    <source>
        <dbReference type="EMBL" id="KAK7359321.1"/>
    </source>
</evidence>
<dbReference type="AlphaFoldDB" id="A0AAN9MST2"/>
<dbReference type="Proteomes" id="UP001367508">
    <property type="component" value="Unassembled WGS sequence"/>
</dbReference>
<keyword evidence="3" id="KW-1185">Reference proteome</keyword>
<accession>A0AAN9MST2</accession>